<evidence type="ECO:0000256" key="1">
    <source>
        <dbReference type="SAM" id="Phobius"/>
    </source>
</evidence>
<feature type="transmembrane region" description="Helical" evidence="1">
    <location>
        <begin position="37"/>
        <end position="56"/>
    </location>
</feature>
<gene>
    <name evidence="2" type="ORF">SAMN05421877_101286</name>
</gene>
<evidence type="ECO:0000313" key="2">
    <source>
        <dbReference type="EMBL" id="SEF50721.1"/>
    </source>
</evidence>
<proteinExistence type="predicted"/>
<organism evidence="2 3">
    <name type="scientific">Sphingobacterium lactis</name>
    <dbReference type="NCBI Taxonomy" id="797291"/>
    <lineage>
        <taxon>Bacteria</taxon>
        <taxon>Pseudomonadati</taxon>
        <taxon>Bacteroidota</taxon>
        <taxon>Sphingobacteriia</taxon>
        <taxon>Sphingobacteriales</taxon>
        <taxon>Sphingobacteriaceae</taxon>
        <taxon>Sphingobacterium</taxon>
    </lineage>
</organism>
<keyword evidence="1" id="KW-0812">Transmembrane</keyword>
<dbReference type="RefSeq" id="WP_103904944.1">
    <property type="nucleotide sequence ID" value="NZ_CP049246.1"/>
</dbReference>
<dbReference type="AlphaFoldDB" id="A0A1H5SLJ6"/>
<keyword evidence="3" id="KW-1185">Reference proteome</keyword>
<name>A0A1H5SLJ6_9SPHI</name>
<keyword evidence="1" id="KW-0472">Membrane</keyword>
<feature type="transmembrane region" description="Helical" evidence="1">
    <location>
        <begin position="7"/>
        <end position="25"/>
    </location>
</feature>
<dbReference type="EMBL" id="FNUT01000001">
    <property type="protein sequence ID" value="SEF50721.1"/>
    <property type="molecule type" value="Genomic_DNA"/>
</dbReference>
<keyword evidence="1" id="KW-1133">Transmembrane helix</keyword>
<sequence>MRTFWTYFFIFLTLVVILQVFNFFFSSSSFDVHLSDIIKQLTLVTLIALITSYIVPRKKKNHHLKKKPTDNSWPL</sequence>
<reference evidence="3" key="1">
    <citation type="submission" date="2016-10" db="EMBL/GenBank/DDBJ databases">
        <authorList>
            <person name="Varghese N."/>
            <person name="Submissions S."/>
        </authorList>
    </citation>
    <scope>NUCLEOTIDE SEQUENCE [LARGE SCALE GENOMIC DNA]</scope>
    <source>
        <strain evidence="3">DSM 22361</strain>
    </source>
</reference>
<evidence type="ECO:0000313" key="3">
    <source>
        <dbReference type="Proteomes" id="UP000236731"/>
    </source>
</evidence>
<protein>
    <submittedName>
        <fullName evidence="2">Uncharacterized protein</fullName>
    </submittedName>
</protein>
<accession>A0A1H5SLJ6</accession>
<dbReference type="Proteomes" id="UP000236731">
    <property type="component" value="Unassembled WGS sequence"/>
</dbReference>